<gene>
    <name evidence="3" type="ORF">JXQ802_LOCUS45699</name>
    <name evidence="4" type="ORF">JXQ802_LOCUS45709</name>
    <name evidence="2" type="ORF">PYM288_LOCUS29485</name>
</gene>
<comment type="caution">
    <text evidence="2">The sequence shown here is derived from an EMBL/GenBank/DDBJ whole genome shotgun (WGS) entry which is preliminary data.</text>
</comment>
<evidence type="ECO:0000313" key="4">
    <source>
        <dbReference type="EMBL" id="CAF1576187.1"/>
    </source>
</evidence>
<dbReference type="AlphaFoldDB" id="A0A815CV94"/>
<evidence type="ECO:0000256" key="1">
    <source>
        <dbReference type="SAM" id="MobiDB-lite"/>
    </source>
</evidence>
<dbReference type="Proteomes" id="UP000663870">
    <property type="component" value="Unassembled WGS sequence"/>
</dbReference>
<dbReference type="EMBL" id="CAJNOH010002430">
    <property type="protein sequence ID" value="CAF1292761.1"/>
    <property type="molecule type" value="Genomic_DNA"/>
</dbReference>
<evidence type="ECO:0000313" key="5">
    <source>
        <dbReference type="Proteomes" id="UP000663854"/>
    </source>
</evidence>
<proteinExistence type="predicted"/>
<accession>A0A815CV94</accession>
<protein>
    <submittedName>
        <fullName evidence="2">Uncharacterized protein</fullName>
    </submittedName>
</protein>
<keyword evidence="6" id="KW-1185">Reference proteome</keyword>
<feature type="region of interest" description="Disordered" evidence="1">
    <location>
        <begin position="57"/>
        <end position="78"/>
    </location>
</feature>
<reference evidence="2" key="1">
    <citation type="submission" date="2021-02" db="EMBL/GenBank/DDBJ databases">
        <authorList>
            <person name="Nowell W R."/>
        </authorList>
    </citation>
    <scope>NUCLEOTIDE SEQUENCE</scope>
</reference>
<evidence type="ECO:0000313" key="2">
    <source>
        <dbReference type="EMBL" id="CAF1292761.1"/>
    </source>
</evidence>
<dbReference type="EMBL" id="CAJNOL010003866">
    <property type="protein sequence ID" value="CAF1576187.1"/>
    <property type="molecule type" value="Genomic_DNA"/>
</dbReference>
<name>A0A815CV94_9BILA</name>
<organism evidence="2 5">
    <name type="scientific">Rotaria sordida</name>
    <dbReference type="NCBI Taxonomy" id="392033"/>
    <lineage>
        <taxon>Eukaryota</taxon>
        <taxon>Metazoa</taxon>
        <taxon>Spiralia</taxon>
        <taxon>Gnathifera</taxon>
        <taxon>Rotifera</taxon>
        <taxon>Eurotatoria</taxon>
        <taxon>Bdelloidea</taxon>
        <taxon>Philodinida</taxon>
        <taxon>Philodinidae</taxon>
        <taxon>Rotaria</taxon>
    </lineage>
</organism>
<sequence>MSYPQQQDSNCKISYAENIPVEYEQDRKLSSTFQFDKSNSILANTTTNDIITIPVFDETQQQQQQNITNEDTKKSTNK</sequence>
<evidence type="ECO:0000313" key="6">
    <source>
        <dbReference type="Proteomes" id="UP000663870"/>
    </source>
</evidence>
<dbReference type="EMBL" id="CAJNOL010003862">
    <property type="protein sequence ID" value="CAF1576099.1"/>
    <property type="molecule type" value="Genomic_DNA"/>
</dbReference>
<dbReference type="Proteomes" id="UP000663854">
    <property type="component" value="Unassembled WGS sequence"/>
</dbReference>
<evidence type="ECO:0000313" key="3">
    <source>
        <dbReference type="EMBL" id="CAF1576099.1"/>
    </source>
</evidence>